<feature type="domain" description="Protein kinase" evidence="6">
    <location>
        <begin position="238"/>
        <end position="496"/>
    </location>
</feature>
<evidence type="ECO:0000256" key="2">
    <source>
        <dbReference type="ARBA" id="ARBA00022741"/>
    </source>
</evidence>
<organism evidence="7 8">
    <name type="scientific">Halomicrobium zhouii</name>
    <dbReference type="NCBI Taxonomy" id="767519"/>
    <lineage>
        <taxon>Archaea</taxon>
        <taxon>Methanobacteriati</taxon>
        <taxon>Methanobacteriota</taxon>
        <taxon>Stenosarchaea group</taxon>
        <taxon>Halobacteria</taxon>
        <taxon>Halobacteriales</taxon>
        <taxon>Haloarculaceae</taxon>
        <taxon>Halomicrobium</taxon>
    </lineage>
</organism>
<evidence type="ECO:0000259" key="6">
    <source>
        <dbReference type="PROSITE" id="PS50011"/>
    </source>
</evidence>
<keyword evidence="7" id="KW-0723">Serine/threonine-protein kinase</keyword>
<sequence length="504" mass="55204">MTEDAAPGRDEPIASLLAVFDDPASGRRRLPGLVGKLDAEDESVRVGAAWAICHVAAHLPDTAAYLTRRLADRIDDEEPSLEAELAFDYVAARYPDAVAEELAAMETEAESRPRYWPVEGSLARANYHRPAVGERDVGRTRLAGEGNSSGPQRVYTHDGSSHDRLRRGTDGATDDAMDEDEADGGDNVSSDSPDAKSDSPDAGSASANDSDGQTVDDPGWQPADEIPSIVADSRFDQLTVLAKRRRGRYADVYRTLGVVDGEQLPVGLSLYHRPSQGVDAFAAAIDERLARWAGVDDHDNVVAVYDWGRDPRPWAATEYMGFSLADRDRLDCSEALFNARGLAAAVTHLHENGVVHGGIDPGNVVYSGNVIDEDEVQPPLLDDVGLLHVVRNYFDPTSRLDPRYAAPEYFDRGFGRIDHATDVYHLGALVYLLFTGDPPYDGEYGRIRDRVLSDPPPRPSDVADVPEGLDDVVTKAMARQKLQRYEAVTHMEQELRRIETEDEA</sequence>
<dbReference type="AlphaFoldDB" id="A0A1I6LQ16"/>
<dbReference type="GO" id="GO:0005524">
    <property type="term" value="F:ATP binding"/>
    <property type="evidence" value="ECO:0007669"/>
    <property type="project" value="UniProtKB-KW"/>
</dbReference>
<keyword evidence="8" id="KW-1185">Reference proteome</keyword>
<evidence type="ECO:0000313" key="8">
    <source>
        <dbReference type="Proteomes" id="UP000199062"/>
    </source>
</evidence>
<dbReference type="PROSITE" id="PS50011">
    <property type="entry name" value="PROTEIN_KINASE_DOM"/>
    <property type="match status" value="1"/>
</dbReference>
<reference evidence="7 8" key="1">
    <citation type="submission" date="2016-10" db="EMBL/GenBank/DDBJ databases">
        <authorList>
            <person name="de Groot N.N."/>
        </authorList>
    </citation>
    <scope>NUCLEOTIDE SEQUENCE [LARGE SCALE GENOMIC DNA]</scope>
    <source>
        <strain evidence="7 8">CGMCC 1.10457</strain>
    </source>
</reference>
<dbReference type="InterPro" id="IPR011009">
    <property type="entry name" value="Kinase-like_dom_sf"/>
</dbReference>
<dbReference type="Proteomes" id="UP000199062">
    <property type="component" value="Unassembled WGS sequence"/>
</dbReference>
<feature type="compositionally biased region" description="Acidic residues" evidence="5">
    <location>
        <begin position="172"/>
        <end position="184"/>
    </location>
</feature>
<protein>
    <submittedName>
        <fullName evidence="7">Serine/threonine protein kinase</fullName>
    </submittedName>
</protein>
<dbReference type="STRING" id="767519.SAMN05216559_2864"/>
<dbReference type="SUPFAM" id="SSF56112">
    <property type="entry name" value="Protein kinase-like (PK-like)"/>
    <property type="match status" value="1"/>
</dbReference>
<evidence type="ECO:0000256" key="1">
    <source>
        <dbReference type="ARBA" id="ARBA00022679"/>
    </source>
</evidence>
<dbReference type="Gene3D" id="1.10.510.10">
    <property type="entry name" value="Transferase(Phosphotransferase) domain 1"/>
    <property type="match status" value="1"/>
</dbReference>
<dbReference type="SMART" id="SM00220">
    <property type="entry name" value="S_TKc"/>
    <property type="match status" value="1"/>
</dbReference>
<gene>
    <name evidence="7" type="ORF">SAMN05216559_2864</name>
</gene>
<feature type="region of interest" description="Disordered" evidence="5">
    <location>
        <begin position="135"/>
        <end position="227"/>
    </location>
</feature>
<accession>A0A1I6LQ16</accession>
<dbReference type="InterPro" id="IPR000719">
    <property type="entry name" value="Prot_kinase_dom"/>
</dbReference>
<evidence type="ECO:0000256" key="3">
    <source>
        <dbReference type="ARBA" id="ARBA00022777"/>
    </source>
</evidence>
<keyword evidence="3 7" id="KW-0418">Kinase</keyword>
<keyword evidence="2" id="KW-0547">Nucleotide-binding</keyword>
<dbReference type="OrthoDB" id="41005at2157"/>
<evidence type="ECO:0000313" key="7">
    <source>
        <dbReference type="EMBL" id="SFS05489.1"/>
    </source>
</evidence>
<feature type="compositionally biased region" description="Basic and acidic residues" evidence="5">
    <location>
        <begin position="155"/>
        <end position="169"/>
    </location>
</feature>
<dbReference type="PANTHER" id="PTHR43289:SF6">
    <property type="entry name" value="SERINE_THREONINE-PROTEIN KINASE NEKL-3"/>
    <property type="match status" value="1"/>
</dbReference>
<dbReference type="RefSeq" id="WP_089817233.1">
    <property type="nucleotide sequence ID" value="NZ_FOZK01000003.1"/>
</dbReference>
<proteinExistence type="predicted"/>
<keyword evidence="1" id="KW-0808">Transferase</keyword>
<evidence type="ECO:0000256" key="4">
    <source>
        <dbReference type="ARBA" id="ARBA00022840"/>
    </source>
</evidence>
<dbReference type="PANTHER" id="PTHR43289">
    <property type="entry name" value="MITOGEN-ACTIVATED PROTEIN KINASE KINASE KINASE 20-RELATED"/>
    <property type="match status" value="1"/>
</dbReference>
<evidence type="ECO:0000256" key="5">
    <source>
        <dbReference type="SAM" id="MobiDB-lite"/>
    </source>
</evidence>
<keyword evidence="4" id="KW-0067">ATP-binding</keyword>
<feature type="compositionally biased region" description="Low complexity" evidence="5">
    <location>
        <begin position="200"/>
        <end position="212"/>
    </location>
</feature>
<dbReference type="EMBL" id="FOZK01000003">
    <property type="protein sequence ID" value="SFS05489.1"/>
    <property type="molecule type" value="Genomic_DNA"/>
</dbReference>
<dbReference type="GO" id="GO:0004674">
    <property type="term" value="F:protein serine/threonine kinase activity"/>
    <property type="evidence" value="ECO:0007669"/>
    <property type="project" value="UniProtKB-KW"/>
</dbReference>
<name>A0A1I6LQ16_9EURY</name>
<dbReference type="Pfam" id="PF00069">
    <property type="entry name" value="Pkinase"/>
    <property type="match status" value="1"/>
</dbReference>